<feature type="transmembrane region" description="Helical" evidence="3">
    <location>
        <begin position="184"/>
        <end position="204"/>
    </location>
</feature>
<name>A0A8J6LM63_9FIRM</name>
<sequence>MGQNLLRKVLPIEGMTCTSCAARIENALQKLDGVVEAKVIYSSSNAYITYDAHHLDLGTIIATIEQLGYMVKHEPSSGEATAAKTVPQEGKDKLTAGQLLGIGLILLAFYVMIKKTVGFNFIPEVNQSMGYGLLLLTGLVTSLHCIAMCGGLNLSQCVTARGEDGRQSQFERLRPSLLYNGGRVLSYTVLGGLVGALGSVISFSGPAKGMVAIIAGGFMVILGLNMLDLFPWLRKLSPRLPRLFGKQIAGQPGKYGPLYVGLLNGLMPCGPLQAMQLYALGTGSFTAGALSMLVFSIGTVPLMFSFGAVSSMLSRRFTRKMMQGSALLIVMLGLVMTTRGLALSGLGTGFPASASGNIARIQGNVQVVTTEMEPGRYVPIVVQKGIPVKWTIRVEPGDLNGCNNPITIPKYGIQKRLTVGDNLIEFTPEEEGTIIYTCWMGMIRSTIKVVPDLAAVSEEELNAVTNGGDPGANWLPGGNGIPTDKIGVGEIKDGVQYITLSVQADRLSPAVLVLERGVPTKWVINGETLSEENSGLILPEYRALLQLKEGKNEIQFTPVADFTLLFLDGTLQGYVKVVPSLERINLEAIKNEVENYQPVSIGSGGGASCH</sequence>
<proteinExistence type="predicted"/>
<evidence type="ECO:0000256" key="1">
    <source>
        <dbReference type="ARBA" id="ARBA00022723"/>
    </source>
</evidence>
<dbReference type="InterPro" id="IPR039447">
    <property type="entry name" value="UreH-like_TM_dom"/>
</dbReference>
<protein>
    <submittedName>
        <fullName evidence="5">Sulfite exporter TauE/SafE family protein</fullName>
    </submittedName>
</protein>
<dbReference type="Pfam" id="PF00403">
    <property type="entry name" value="HMA"/>
    <property type="match status" value="1"/>
</dbReference>
<dbReference type="InterPro" id="IPR036163">
    <property type="entry name" value="HMA_dom_sf"/>
</dbReference>
<dbReference type="Pfam" id="PF13386">
    <property type="entry name" value="DsbD_2"/>
    <property type="match status" value="1"/>
</dbReference>
<dbReference type="PROSITE" id="PS50846">
    <property type="entry name" value="HMA_2"/>
    <property type="match status" value="1"/>
</dbReference>
<accession>A0A8J6LM63</accession>
<evidence type="ECO:0000313" key="6">
    <source>
        <dbReference type="Proteomes" id="UP000657177"/>
    </source>
</evidence>
<keyword evidence="2" id="KW-0186">Copper</keyword>
<dbReference type="CDD" id="cd00371">
    <property type="entry name" value="HMA"/>
    <property type="match status" value="1"/>
</dbReference>
<evidence type="ECO:0000313" key="5">
    <source>
        <dbReference type="EMBL" id="MBA2132678.1"/>
    </source>
</evidence>
<keyword evidence="3" id="KW-0812">Transmembrane</keyword>
<feature type="transmembrane region" description="Helical" evidence="3">
    <location>
        <begin position="133"/>
        <end position="154"/>
    </location>
</feature>
<dbReference type="RefSeq" id="WP_181339135.1">
    <property type="nucleotide sequence ID" value="NZ_JAAKDE010000007.1"/>
</dbReference>
<dbReference type="InterPro" id="IPR008972">
    <property type="entry name" value="Cupredoxin"/>
</dbReference>
<dbReference type="PANTHER" id="PTHR42208:SF1">
    <property type="entry name" value="HEAVY METAL TRANSPORTER"/>
    <property type="match status" value="1"/>
</dbReference>
<dbReference type="PANTHER" id="PTHR42208">
    <property type="entry name" value="HEAVY METAL TRANSPORTER-RELATED"/>
    <property type="match status" value="1"/>
</dbReference>
<dbReference type="AlphaFoldDB" id="A0A8J6LM63"/>
<gene>
    <name evidence="5" type="ORF">G5B42_03865</name>
</gene>
<dbReference type="Proteomes" id="UP000657177">
    <property type="component" value="Unassembled WGS sequence"/>
</dbReference>
<dbReference type="FunFam" id="3.30.70.100:FF:000005">
    <property type="entry name" value="Copper-exporting P-type ATPase A"/>
    <property type="match status" value="1"/>
</dbReference>
<feature type="transmembrane region" description="Helical" evidence="3">
    <location>
        <begin position="325"/>
        <end position="346"/>
    </location>
</feature>
<keyword evidence="3" id="KW-1133">Transmembrane helix</keyword>
<dbReference type="Gene3D" id="3.30.70.100">
    <property type="match status" value="1"/>
</dbReference>
<dbReference type="PROSITE" id="PS01047">
    <property type="entry name" value="HMA_1"/>
    <property type="match status" value="1"/>
</dbReference>
<dbReference type="InterPro" id="IPR006121">
    <property type="entry name" value="HMA_dom"/>
</dbReference>
<organism evidence="5 6">
    <name type="scientific">Capillibacterium thermochitinicola</name>
    <dbReference type="NCBI Taxonomy" id="2699427"/>
    <lineage>
        <taxon>Bacteria</taxon>
        <taxon>Bacillati</taxon>
        <taxon>Bacillota</taxon>
        <taxon>Capillibacterium</taxon>
    </lineage>
</organism>
<dbReference type="EMBL" id="JAAKDE010000007">
    <property type="protein sequence ID" value="MBA2132678.1"/>
    <property type="molecule type" value="Genomic_DNA"/>
</dbReference>
<feature type="transmembrane region" description="Helical" evidence="3">
    <location>
        <begin position="255"/>
        <end position="275"/>
    </location>
</feature>
<keyword evidence="3" id="KW-0472">Membrane</keyword>
<evidence type="ECO:0000259" key="4">
    <source>
        <dbReference type="PROSITE" id="PS50846"/>
    </source>
</evidence>
<evidence type="ECO:0000256" key="3">
    <source>
        <dbReference type="SAM" id="Phobius"/>
    </source>
</evidence>
<feature type="transmembrane region" description="Helical" evidence="3">
    <location>
        <begin position="287"/>
        <end position="313"/>
    </location>
</feature>
<comment type="caution">
    <text evidence="5">The sequence shown here is derived from an EMBL/GenBank/DDBJ whole genome shotgun (WGS) entry which is preliminary data.</text>
</comment>
<dbReference type="Gene3D" id="2.60.40.420">
    <property type="entry name" value="Cupredoxins - blue copper proteins"/>
    <property type="match status" value="2"/>
</dbReference>
<dbReference type="GO" id="GO:0046872">
    <property type="term" value="F:metal ion binding"/>
    <property type="evidence" value="ECO:0007669"/>
    <property type="project" value="UniProtKB-KW"/>
</dbReference>
<dbReference type="InterPro" id="IPR017969">
    <property type="entry name" value="Heavy-metal-associated_CS"/>
</dbReference>
<reference evidence="5" key="1">
    <citation type="submission" date="2020-06" db="EMBL/GenBank/DDBJ databases">
        <title>Novel chitinolytic bacterium.</title>
        <authorList>
            <person name="Ungkulpasvich U."/>
            <person name="Kosugi A."/>
            <person name="Uke A."/>
        </authorList>
    </citation>
    <scope>NUCLEOTIDE SEQUENCE</scope>
    <source>
        <strain evidence="5">UUS1-1</strain>
    </source>
</reference>
<keyword evidence="1" id="KW-0479">Metal-binding</keyword>
<feature type="transmembrane region" description="Helical" evidence="3">
    <location>
        <begin position="210"/>
        <end position="234"/>
    </location>
</feature>
<keyword evidence="6" id="KW-1185">Reference proteome</keyword>
<feature type="transmembrane region" description="Helical" evidence="3">
    <location>
        <begin position="94"/>
        <end position="113"/>
    </location>
</feature>
<feature type="domain" description="HMA" evidence="4">
    <location>
        <begin position="6"/>
        <end position="72"/>
    </location>
</feature>
<evidence type="ECO:0000256" key="2">
    <source>
        <dbReference type="ARBA" id="ARBA00023008"/>
    </source>
</evidence>
<dbReference type="SUPFAM" id="SSF49503">
    <property type="entry name" value="Cupredoxins"/>
    <property type="match status" value="1"/>
</dbReference>
<dbReference type="SUPFAM" id="SSF55008">
    <property type="entry name" value="HMA, heavy metal-associated domain"/>
    <property type="match status" value="1"/>
</dbReference>